<keyword evidence="4" id="KW-1185">Reference proteome</keyword>
<dbReference type="InterPro" id="IPR011009">
    <property type="entry name" value="Kinase-like_dom_sf"/>
</dbReference>
<dbReference type="Gene3D" id="1.10.510.10">
    <property type="entry name" value="Transferase(Phosphotransferase) domain 1"/>
    <property type="match status" value="1"/>
</dbReference>
<evidence type="ECO:0000256" key="1">
    <source>
        <dbReference type="SAM" id="MobiDB-lite"/>
    </source>
</evidence>
<reference evidence="3" key="1">
    <citation type="journal article" date="2023" name="PhytoFront">
        <title>Draft Genome Resources of Seven Strains of Tilletia horrida, Causal Agent of Kernel Smut of Rice.</title>
        <authorList>
            <person name="Khanal S."/>
            <person name="Antony Babu S."/>
            <person name="Zhou X.G."/>
        </authorList>
    </citation>
    <scope>NUCLEOTIDE SEQUENCE</scope>
    <source>
        <strain evidence="3">TX6</strain>
    </source>
</reference>
<dbReference type="GO" id="GO:0004672">
    <property type="term" value="F:protein kinase activity"/>
    <property type="evidence" value="ECO:0007669"/>
    <property type="project" value="InterPro"/>
</dbReference>
<evidence type="ECO:0000313" key="3">
    <source>
        <dbReference type="EMBL" id="KAK0544346.1"/>
    </source>
</evidence>
<dbReference type="PROSITE" id="PS50011">
    <property type="entry name" value="PROTEIN_KINASE_DOM"/>
    <property type="match status" value="1"/>
</dbReference>
<name>A0AAN6GJH1_9BASI</name>
<feature type="domain" description="Protein kinase" evidence="2">
    <location>
        <begin position="1"/>
        <end position="186"/>
    </location>
</feature>
<evidence type="ECO:0000313" key="4">
    <source>
        <dbReference type="Proteomes" id="UP001176517"/>
    </source>
</evidence>
<proteinExistence type="predicted"/>
<protein>
    <recommendedName>
        <fullName evidence="2">Protein kinase domain-containing protein</fullName>
    </recommendedName>
</protein>
<accession>A0AAN6GJH1</accession>
<dbReference type="Proteomes" id="UP001176517">
    <property type="component" value="Unassembled WGS sequence"/>
</dbReference>
<sequence>MHQIIIFYGRQILRGLQYLHARGVLHPNLRPSGLFLDPDHVIKITGLDQPESTRQDPSQRQILPGSVDYRASEMLKRGLPWANGTAVAVFESILRFSGAPHNQPLFPGSQNLPGVFAGSDDDARVQPLRSGRTTFPASECGMPACIDIEGPASVESGKLASVITDCLKLELNARPTTNDLFKRPVFAVDPNPTLPLLDAPRRSKDVKHKTRFDRRGPRSYSA</sequence>
<dbReference type="InterPro" id="IPR000719">
    <property type="entry name" value="Prot_kinase_dom"/>
</dbReference>
<comment type="caution">
    <text evidence="3">The sequence shown here is derived from an EMBL/GenBank/DDBJ whole genome shotgun (WGS) entry which is preliminary data.</text>
</comment>
<dbReference type="SUPFAM" id="SSF56112">
    <property type="entry name" value="Protein kinase-like (PK-like)"/>
    <property type="match status" value="1"/>
</dbReference>
<dbReference type="Pfam" id="PF00069">
    <property type="entry name" value="Pkinase"/>
    <property type="match status" value="1"/>
</dbReference>
<dbReference type="EMBL" id="JAPDMZ010000288">
    <property type="protein sequence ID" value="KAK0544346.1"/>
    <property type="molecule type" value="Genomic_DNA"/>
</dbReference>
<evidence type="ECO:0000259" key="2">
    <source>
        <dbReference type="PROSITE" id="PS50011"/>
    </source>
</evidence>
<organism evidence="3 4">
    <name type="scientific">Tilletia horrida</name>
    <dbReference type="NCBI Taxonomy" id="155126"/>
    <lineage>
        <taxon>Eukaryota</taxon>
        <taxon>Fungi</taxon>
        <taxon>Dikarya</taxon>
        <taxon>Basidiomycota</taxon>
        <taxon>Ustilaginomycotina</taxon>
        <taxon>Exobasidiomycetes</taxon>
        <taxon>Tilletiales</taxon>
        <taxon>Tilletiaceae</taxon>
        <taxon>Tilletia</taxon>
    </lineage>
</organism>
<feature type="region of interest" description="Disordered" evidence="1">
    <location>
        <begin position="192"/>
        <end position="222"/>
    </location>
</feature>
<gene>
    <name evidence="3" type="ORF">OC846_006106</name>
</gene>
<dbReference type="AlphaFoldDB" id="A0AAN6GJH1"/>
<dbReference type="GO" id="GO:0005524">
    <property type="term" value="F:ATP binding"/>
    <property type="evidence" value="ECO:0007669"/>
    <property type="project" value="InterPro"/>
</dbReference>